<comment type="similarity">
    <text evidence="2">Belongs to the membrane fusion protein (MFP) (TC 8.A.1) family.</text>
</comment>
<dbReference type="EMBL" id="DTHB01000053">
    <property type="protein sequence ID" value="HGB15412.1"/>
    <property type="molecule type" value="Genomic_DNA"/>
</dbReference>
<comment type="subcellular location">
    <subcellularLocation>
        <location evidence="1">Cell membrane</location>
    </subcellularLocation>
</comment>
<dbReference type="InterPro" id="IPR058625">
    <property type="entry name" value="MdtA-like_BSH"/>
</dbReference>
<keyword evidence="4" id="KW-1003">Cell membrane</keyword>
<feature type="domain" description="Multidrug resistance protein MdtA-like beta-barrel" evidence="9">
    <location>
        <begin position="215"/>
        <end position="296"/>
    </location>
</feature>
<dbReference type="PANTHER" id="PTHR30469:SF36">
    <property type="entry name" value="BLL3903 PROTEIN"/>
    <property type="match status" value="1"/>
</dbReference>
<dbReference type="Gene3D" id="1.10.287.470">
    <property type="entry name" value="Helix hairpin bin"/>
    <property type="match status" value="1"/>
</dbReference>
<protein>
    <submittedName>
        <fullName evidence="11">Efflux RND transporter periplasmic adaptor subunit</fullName>
    </submittedName>
</protein>
<dbReference type="SUPFAM" id="SSF111369">
    <property type="entry name" value="HlyD-like secretion proteins"/>
    <property type="match status" value="1"/>
</dbReference>
<dbReference type="InterPro" id="IPR058626">
    <property type="entry name" value="MdtA-like_b-barrel"/>
</dbReference>
<comment type="caution">
    <text evidence="11">The sequence shown here is derived from an EMBL/GenBank/DDBJ whole genome shotgun (WGS) entry which is preliminary data.</text>
</comment>
<dbReference type="AlphaFoldDB" id="A0A7C3WNK4"/>
<dbReference type="FunFam" id="2.40.420.20:FF:000001">
    <property type="entry name" value="Efflux RND transporter periplasmic adaptor subunit"/>
    <property type="match status" value="1"/>
</dbReference>
<evidence type="ECO:0000256" key="4">
    <source>
        <dbReference type="ARBA" id="ARBA00022475"/>
    </source>
</evidence>
<proteinExistence type="inferred from homology"/>
<dbReference type="InterPro" id="IPR006143">
    <property type="entry name" value="RND_pump_MFP"/>
</dbReference>
<evidence type="ECO:0000259" key="8">
    <source>
        <dbReference type="Pfam" id="PF25917"/>
    </source>
</evidence>
<evidence type="ECO:0000256" key="1">
    <source>
        <dbReference type="ARBA" id="ARBA00004236"/>
    </source>
</evidence>
<evidence type="ECO:0000259" key="7">
    <source>
        <dbReference type="Pfam" id="PF25876"/>
    </source>
</evidence>
<dbReference type="GO" id="GO:0015562">
    <property type="term" value="F:efflux transmembrane transporter activity"/>
    <property type="evidence" value="ECO:0007669"/>
    <property type="project" value="TreeGrafter"/>
</dbReference>
<dbReference type="Pfam" id="PF25967">
    <property type="entry name" value="RND-MFP_C"/>
    <property type="match status" value="1"/>
</dbReference>
<evidence type="ECO:0000256" key="6">
    <source>
        <dbReference type="ARBA" id="ARBA00023136"/>
    </source>
</evidence>
<dbReference type="Pfam" id="PF25944">
    <property type="entry name" value="Beta-barrel_RND"/>
    <property type="match status" value="1"/>
</dbReference>
<dbReference type="Gene3D" id="2.40.30.170">
    <property type="match status" value="1"/>
</dbReference>
<evidence type="ECO:0000256" key="2">
    <source>
        <dbReference type="ARBA" id="ARBA00009477"/>
    </source>
</evidence>
<dbReference type="GO" id="GO:0030313">
    <property type="term" value="C:cell envelope"/>
    <property type="evidence" value="ECO:0007669"/>
    <property type="project" value="UniProtKB-SubCell"/>
</dbReference>
<dbReference type="NCBIfam" id="TIGR01730">
    <property type="entry name" value="RND_mfp"/>
    <property type="match status" value="1"/>
</dbReference>
<evidence type="ECO:0000256" key="3">
    <source>
        <dbReference type="ARBA" id="ARBA00022448"/>
    </source>
</evidence>
<dbReference type="Pfam" id="PF25917">
    <property type="entry name" value="BSH_RND"/>
    <property type="match status" value="1"/>
</dbReference>
<evidence type="ECO:0000256" key="5">
    <source>
        <dbReference type="ARBA" id="ARBA00022519"/>
    </source>
</evidence>
<dbReference type="PANTHER" id="PTHR30469">
    <property type="entry name" value="MULTIDRUG RESISTANCE PROTEIN MDTA"/>
    <property type="match status" value="1"/>
</dbReference>
<keyword evidence="5" id="KW-0997">Cell inner membrane</keyword>
<evidence type="ECO:0000259" key="10">
    <source>
        <dbReference type="Pfam" id="PF25967"/>
    </source>
</evidence>
<keyword evidence="6" id="KW-0472">Membrane</keyword>
<dbReference type="Gene3D" id="2.40.50.100">
    <property type="match status" value="1"/>
</dbReference>
<feature type="domain" description="Multidrug resistance protein MdtA-like C-terminal permuted SH3" evidence="10">
    <location>
        <begin position="302"/>
        <end position="359"/>
    </location>
</feature>
<organism evidence="11">
    <name type="scientific">Desulfobacca acetoxidans</name>
    <dbReference type="NCBI Taxonomy" id="60893"/>
    <lineage>
        <taxon>Bacteria</taxon>
        <taxon>Pseudomonadati</taxon>
        <taxon>Thermodesulfobacteriota</taxon>
        <taxon>Desulfobaccia</taxon>
        <taxon>Desulfobaccales</taxon>
        <taxon>Desulfobaccaceae</taxon>
        <taxon>Desulfobacca</taxon>
    </lineage>
</organism>
<feature type="domain" description="Multidrug resistance protein MdtA-like alpha-helical hairpin" evidence="7">
    <location>
        <begin position="108"/>
        <end position="176"/>
    </location>
</feature>
<reference evidence="11" key="1">
    <citation type="journal article" date="2020" name="mSystems">
        <title>Genome- and Community-Level Interaction Insights into Carbon Utilization and Element Cycling Functions of Hydrothermarchaeota in Hydrothermal Sediment.</title>
        <authorList>
            <person name="Zhou Z."/>
            <person name="Liu Y."/>
            <person name="Xu W."/>
            <person name="Pan J."/>
            <person name="Luo Z.H."/>
            <person name="Li M."/>
        </authorList>
    </citation>
    <scope>NUCLEOTIDE SEQUENCE [LARGE SCALE GENOMIC DNA]</scope>
    <source>
        <strain evidence="11">SpSt-776</strain>
    </source>
</reference>
<feature type="domain" description="Multidrug resistance protein MdtA-like barrel-sandwich hybrid" evidence="8">
    <location>
        <begin position="68"/>
        <end position="209"/>
    </location>
</feature>
<sequence>MHTPSRISVFLLWGAFLALSLYFLPACSRSKSEVRPQAAPVPVTVGTVVRKSMPLEVKTIGNVEAYASVSVKARVGGELKQVHFREGQEVKKGDLLFTIDPRPYEAALKECQAKLARDQALWKKAQEDVRRYAQLIKNDLISREQHDQVVANAQALGATVQADEAAVENARLQLGYCYISSPITGRTGSLLIHQGNLIKADDEKNPIVIIHQIQPIYVSFAVPEKHLPEIKAAMAREALPVKAVIAGEESRPVQGTLTFVDNRVDPATGTIRLKGTFKNDEKRLWPGQFVEVALGLGSQPEALVVPGRAVQTGQGEQFVFVVRPDHTVEYRSVAVERIMEGEAVIKSGLTAGEQVVTEGHLRLVPGARVEIKAGTESPKPAS</sequence>
<dbReference type="Pfam" id="PF25876">
    <property type="entry name" value="HH_MFP_RND"/>
    <property type="match status" value="1"/>
</dbReference>
<keyword evidence="3" id="KW-0813">Transport</keyword>
<dbReference type="InterPro" id="IPR058624">
    <property type="entry name" value="MdtA-like_HH"/>
</dbReference>
<dbReference type="Gene3D" id="2.40.420.20">
    <property type="match status" value="1"/>
</dbReference>
<dbReference type="InterPro" id="IPR058627">
    <property type="entry name" value="MdtA-like_C"/>
</dbReference>
<name>A0A7C3WNK4_9BACT</name>
<accession>A0A7C3WNK4</accession>
<gene>
    <name evidence="11" type="ORF">ENV62_09280</name>
</gene>
<evidence type="ECO:0000259" key="9">
    <source>
        <dbReference type="Pfam" id="PF25944"/>
    </source>
</evidence>
<dbReference type="GO" id="GO:1990281">
    <property type="term" value="C:efflux pump complex"/>
    <property type="evidence" value="ECO:0007669"/>
    <property type="project" value="TreeGrafter"/>
</dbReference>
<evidence type="ECO:0000313" key="11">
    <source>
        <dbReference type="EMBL" id="HGB15412.1"/>
    </source>
</evidence>